<dbReference type="Gene3D" id="2.40.50.200">
    <property type="entry name" value="Bacterial OB-fold"/>
    <property type="match status" value="1"/>
</dbReference>
<organism evidence="4 5">
    <name type="scientific">Pectobacterium brasiliense</name>
    <dbReference type="NCBI Taxonomy" id="180957"/>
    <lineage>
        <taxon>Bacteria</taxon>
        <taxon>Pseudomonadati</taxon>
        <taxon>Pseudomonadota</taxon>
        <taxon>Gammaproteobacteria</taxon>
        <taxon>Enterobacterales</taxon>
        <taxon>Pectobacteriaceae</taxon>
        <taxon>Pectobacterium</taxon>
    </lineage>
</organism>
<dbReference type="EMBL" id="JAXHOZ010000032">
    <property type="protein sequence ID" value="MDY4377910.1"/>
    <property type="molecule type" value="Genomic_DNA"/>
</dbReference>
<keyword evidence="1 3" id="KW-0732">Signal</keyword>
<evidence type="ECO:0000313" key="5">
    <source>
        <dbReference type="Proteomes" id="UP001269968"/>
    </source>
</evidence>
<evidence type="ECO:0000256" key="3">
    <source>
        <dbReference type="SAM" id="SignalP"/>
    </source>
</evidence>
<dbReference type="PANTHER" id="PTHR36571">
    <property type="entry name" value="PROTEIN YGIW"/>
    <property type="match status" value="1"/>
</dbReference>
<feature type="compositionally biased region" description="Polar residues" evidence="2">
    <location>
        <begin position="41"/>
        <end position="50"/>
    </location>
</feature>
<dbReference type="SUPFAM" id="SSF101756">
    <property type="entry name" value="Hypothetical protein YgiW"/>
    <property type="match status" value="1"/>
</dbReference>
<dbReference type="Proteomes" id="UP001269968">
    <property type="component" value="Unassembled WGS sequence"/>
</dbReference>
<dbReference type="NCBIfam" id="NF033674">
    <property type="entry name" value="stress_OB_fold"/>
    <property type="match status" value="1"/>
</dbReference>
<dbReference type="NCBIfam" id="TIGR00156">
    <property type="entry name" value="YgiW/YdeI family stress tolerance OB fold protein"/>
    <property type="match status" value="1"/>
</dbReference>
<dbReference type="AlphaFoldDB" id="A0AAW9HE29"/>
<evidence type="ECO:0000256" key="1">
    <source>
        <dbReference type="ARBA" id="ARBA00022729"/>
    </source>
</evidence>
<dbReference type="Pfam" id="PF04076">
    <property type="entry name" value="BOF"/>
    <property type="match status" value="1"/>
</dbReference>
<dbReference type="PANTHER" id="PTHR36571:SF1">
    <property type="entry name" value="PROTEIN YGIW"/>
    <property type="match status" value="1"/>
</dbReference>
<dbReference type="InterPro" id="IPR005220">
    <property type="entry name" value="CarO-like"/>
</dbReference>
<feature type="chain" id="PRO_5043835780" evidence="3">
    <location>
        <begin position="21"/>
        <end position="132"/>
    </location>
</feature>
<evidence type="ECO:0000256" key="2">
    <source>
        <dbReference type="SAM" id="MobiDB-lite"/>
    </source>
</evidence>
<name>A0AAW9HE29_9GAMM</name>
<proteinExistence type="predicted"/>
<sequence>MKKAAALLAITALISAPAFAAQSSGGGFVNPETPAVGTHQGGFTDSQSSLTTVDKAKDLRDDTWVTLRGNIEKRLGDENYLFRDSTGTMEVEIDHKRWNGQMVSPTDKVEISGELDKEFNAVGVDVKQIRKL</sequence>
<protein>
    <submittedName>
        <fullName evidence="4">NirD/YgiW/YdeI family stress tolerance protein</fullName>
    </submittedName>
</protein>
<comment type="caution">
    <text evidence="4">The sequence shown here is derived from an EMBL/GenBank/DDBJ whole genome shotgun (WGS) entry which is preliminary data.</text>
</comment>
<dbReference type="RefSeq" id="WP_110164298.1">
    <property type="nucleotide sequence ID" value="NZ_CAKLIH010000041.1"/>
</dbReference>
<gene>
    <name evidence="4" type="ORF">SOV92_08710</name>
</gene>
<feature type="region of interest" description="Disordered" evidence="2">
    <location>
        <begin position="29"/>
        <end position="50"/>
    </location>
</feature>
<dbReference type="InterPro" id="IPR016052">
    <property type="entry name" value="YgiW/YdeI"/>
</dbReference>
<evidence type="ECO:0000313" key="4">
    <source>
        <dbReference type="EMBL" id="MDY4377910.1"/>
    </source>
</evidence>
<accession>A0AAW9HE29</accession>
<feature type="signal peptide" evidence="3">
    <location>
        <begin position="1"/>
        <end position="20"/>
    </location>
</feature>
<reference evidence="4" key="1">
    <citation type="submission" date="2023-11" db="EMBL/GenBank/DDBJ databases">
        <title>Comparative genomics revealed phylogeny of phytopathogenic Pectobacterium aroidearum based on whole-genome sequencing and function of putative horizontal acquire islands in P. aroidearum PccS1.</title>
        <authorList>
            <person name="Fan J."/>
            <person name="Yang L."/>
        </authorList>
    </citation>
    <scope>NUCLEOTIDE SEQUENCE</scope>
    <source>
        <strain evidence="4">NJAU140</strain>
    </source>
</reference>
<dbReference type="InterPro" id="IPR036700">
    <property type="entry name" value="BOBF_sf"/>
</dbReference>